<dbReference type="SUPFAM" id="SSF53474">
    <property type="entry name" value="alpha/beta-Hydrolases"/>
    <property type="match status" value="1"/>
</dbReference>
<dbReference type="OrthoDB" id="9801763at2"/>
<organism evidence="4 5">
    <name type="scientific">Thiomicrospira cyclica (strain DSM 14477 / JCM 11371 / ALM1)</name>
    <name type="common">Thioalkalimicrobium cyclicum</name>
    <dbReference type="NCBI Taxonomy" id="717773"/>
    <lineage>
        <taxon>Bacteria</taxon>
        <taxon>Pseudomonadati</taxon>
        <taxon>Pseudomonadota</taxon>
        <taxon>Gammaproteobacteria</taxon>
        <taxon>Thiotrichales</taxon>
        <taxon>Piscirickettsiaceae</taxon>
        <taxon>Thiomicrospira</taxon>
    </lineage>
</organism>
<name>F6D9H2_THICA</name>
<feature type="domain" description="Phospholipase/carboxylesterase/thioesterase" evidence="3">
    <location>
        <begin position="5"/>
        <end position="213"/>
    </location>
</feature>
<comment type="similarity">
    <text evidence="1">Belongs to the AB hydrolase superfamily. AB hydrolase 2 family.</text>
</comment>
<evidence type="ECO:0000259" key="3">
    <source>
        <dbReference type="Pfam" id="PF02230"/>
    </source>
</evidence>
<evidence type="ECO:0000313" key="5">
    <source>
        <dbReference type="Proteomes" id="UP000009232"/>
    </source>
</evidence>
<reference evidence="4 5" key="1">
    <citation type="submission" date="2011-05" db="EMBL/GenBank/DDBJ databases">
        <title>Complete sequence of Thioalkalimicrobium cyclicum ALM1.</title>
        <authorList>
            <consortium name="US DOE Joint Genome Institute"/>
            <person name="Lucas S."/>
            <person name="Han J."/>
            <person name="Lapidus A."/>
            <person name="Cheng J.-F."/>
            <person name="Goodwin L."/>
            <person name="Pitluck S."/>
            <person name="Peters L."/>
            <person name="Mikhailova N."/>
            <person name="Davenport K."/>
            <person name="Han C."/>
            <person name="Tapia R."/>
            <person name="Land M."/>
            <person name="Hauser L."/>
            <person name="Kyrpides N."/>
            <person name="Ivanova N."/>
            <person name="Pagani I."/>
            <person name="Kappler U."/>
            <person name="Woyke T."/>
        </authorList>
    </citation>
    <scope>NUCLEOTIDE SEQUENCE [LARGE SCALE GENOMIC DNA]</scope>
    <source>
        <strain evidence="5">DSM 14477 / JCM 11371 / ALM1</strain>
    </source>
</reference>
<dbReference type="PANTHER" id="PTHR10655">
    <property type="entry name" value="LYSOPHOSPHOLIPASE-RELATED"/>
    <property type="match status" value="1"/>
</dbReference>
<keyword evidence="5" id="KW-1185">Reference proteome</keyword>
<dbReference type="STRING" id="717773.Thicy_0153"/>
<dbReference type="eggNOG" id="COG0400">
    <property type="taxonomic scope" value="Bacteria"/>
</dbReference>
<evidence type="ECO:0000313" key="4">
    <source>
        <dbReference type="EMBL" id="AEG30929.1"/>
    </source>
</evidence>
<evidence type="ECO:0000256" key="2">
    <source>
        <dbReference type="ARBA" id="ARBA00022801"/>
    </source>
</evidence>
<sequence>MSNPSPVIIEPNRPANASVIWLHGLGADGYDFAEVLPSLNLPDDHGVRFVFPHAPIQPVTINGGMTMRSWFDIRSMDLVNDVDSAGIRVSCHQVYKLIAQQRDSGIAEQRIVLAGFSQGGLIALHAGLSYDHALAGVMALSTWCPLVEQFYLHRQMPIFIAHGQQDPVIPFALGAQARDDLIAKGYNVAWQDYPMHHQVCVAELTAIGQWLSQVLALRSEEDSTNSEEA</sequence>
<dbReference type="GO" id="GO:0106435">
    <property type="term" value="F:carboxylesterase activity"/>
    <property type="evidence" value="ECO:0007669"/>
    <property type="project" value="UniProtKB-EC"/>
</dbReference>
<dbReference type="InterPro" id="IPR003140">
    <property type="entry name" value="PLipase/COase/thioEstase"/>
</dbReference>
<dbReference type="Proteomes" id="UP000009232">
    <property type="component" value="Chromosome"/>
</dbReference>
<dbReference type="RefSeq" id="WP_013834713.1">
    <property type="nucleotide sequence ID" value="NC_015581.1"/>
</dbReference>
<proteinExistence type="inferred from homology"/>
<protein>
    <submittedName>
        <fullName evidence="4">Carboxylesterase</fullName>
        <ecNumber evidence="4">3.1.1.1</ecNumber>
    </submittedName>
</protein>
<evidence type="ECO:0000256" key="1">
    <source>
        <dbReference type="ARBA" id="ARBA00006499"/>
    </source>
</evidence>
<accession>F6D9H2</accession>
<dbReference type="EC" id="3.1.1.1" evidence="4"/>
<dbReference type="KEGG" id="tcy:Thicy_0153"/>
<dbReference type="InterPro" id="IPR050565">
    <property type="entry name" value="LYPA1-2/EST-like"/>
</dbReference>
<keyword evidence="2 4" id="KW-0378">Hydrolase</keyword>
<dbReference type="AlphaFoldDB" id="F6D9H2"/>
<dbReference type="InterPro" id="IPR029058">
    <property type="entry name" value="AB_hydrolase_fold"/>
</dbReference>
<dbReference type="EMBL" id="CP002776">
    <property type="protein sequence ID" value="AEG30929.1"/>
    <property type="molecule type" value="Genomic_DNA"/>
</dbReference>
<dbReference type="Pfam" id="PF02230">
    <property type="entry name" value="Abhydrolase_2"/>
    <property type="match status" value="1"/>
</dbReference>
<dbReference type="PANTHER" id="PTHR10655:SF17">
    <property type="entry name" value="LYSOPHOSPHOLIPASE-LIKE PROTEIN 1"/>
    <property type="match status" value="1"/>
</dbReference>
<gene>
    <name evidence="4" type="ordered locus">Thicy_0153</name>
</gene>
<dbReference type="Gene3D" id="3.40.50.1820">
    <property type="entry name" value="alpha/beta hydrolase"/>
    <property type="match status" value="1"/>
</dbReference>
<dbReference type="HOGENOM" id="CLU_049413_3_2_6"/>